<proteinExistence type="predicted"/>
<accession>A0A9D4LNX0</accession>
<gene>
    <name evidence="1" type="ORF">DPMN_024201</name>
</gene>
<evidence type="ECO:0000313" key="1">
    <source>
        <dbReference type="EMBL" id="KAH3861274.1"/>
    </source>
</evidence>
<dbReference type="AlphaFoldDB" id="A0A9D4LNX0"/>
<organism evidence="1 2">
    <name type="scientific">Dreissena polymorpha</name>
    <name type="common">Zebra mussel</name>
    <name type="synonym">Mytilus polymorpha</name>
    <dbReference type="NCBI Taxonomy" id="45954"/>
    <lineage>
        <taxon>Eukaryota</taxon>
        <taxon>Metazoa</taxon>
        <taxon>Spiralia</taxon>
        <taxon>Lophotrochozoa</taxon>
        <taxon>Mollusca</taxon>
        <taxon>Bivalvia</taxon>
        <taxon>Autobranchia</taxon>
        <taxon>Heteroconchia</taxon>
        <taxon>Euheterodonta</taxon>
        <taxon>Imparidentia</taxon>
        <taxon>Neoheterodontei</taxon>
        <taxon>Myida</taxon>
        <taxon>Dreissenoidea</taxon>
        <taxon>Dreissenidae</taxon>
        <taxon>Dreissena</taxon>
    </lineage>
</organism>
<dbReference type="EMBL" id="JAIWYP010000002">
    <property type="protein sequence ID" value="KAH3861274.1"/>
    <property type="molecule type" value="Genomic_DNA"/>
</dbReference>
<dbReference type="Proteomes" id="UP000828390">
    <property type="component" value="Unassembled WGS sequence"/>
</dbReference>
<reference evidence="1" key="1">
    <citation type="journal article" date="2019" name="bioRxiv">
        <title>The Genome of the Zebra Mussel, Dreissena polymorpha: A Resource for Invasive Species Research.</title>
        <authorList>
            <person name="McCartney M.A."/>
            <person name="Auch B."/>
            <person name="Kono T."/>
            <person name="Mallez S."/>
            <person name="Zhang Y."/>
            <person name="Obille A."/>
            <person name="Becker A."/>
            <person name="Abrahante J.E."/>
            <person name="Garbe J."/>
            <person name="Badalamenti J.P."/>
            <person name="Herman A."/>
            <person name="Mangelson H."/>
            <person name="Liachko I."/>
            <person name="Sullivan S."/>
            <person name="Sone E.D."/>
            <person name="Koren S."/>
            <person name="Silverstein K.A.T."/>
            <person name="Beckman K.B."/>
            <person name="Gohl D.M."/>
        </authorList>
    </citation>
    <scope>NUCLEOTIDE SEQUENCE</scope>
    <source>
        <strain evidence="1">Duluth1</strain>
        <tissue evidence="1">Whole animal</tissue>
    </source>
</reference>
<keyword evidence="2" id="KW-1185">Reference proteome</keyword>
<evidence type="ECO:0000313" key="2">
    <source>
        <dbReference type="Proteomes" id="UP000828390"/>
    </source>
</evidence>
<reference evidence="1" key="2">
    <citation type="submission" date="2020-11" db="EMBL/GenBank/DDBJ databases">
        <authorList>
            <person name="McCartney M.A."/>
            <person name="Auch B."/>
            <person name="Kono T."/>
            <person name="Mallez S."/>
            <person name="Becker A."/>
            <person name="Gohl D.M."/>
            <person name="Silverstein K.A.T."/>
            <person name="Koren S."/>
            <person name="Bechman K.B."/>
            <person name="Herman A."/>
            <person name="Abrahante J.E."/>
            <person name="Garbe J."/>
        </authorList>
    </citation>
    <scope>NUCLEOTIDE SEQUENCE</scope>
    <source>
        <strain evidence="1">Duluth1</strain>
        <tissue evidence="1">Whole animal</tissue>
    </source>
</reference>
<name>A0A9D4LNX0_DREPO</name>
<comment type="caution">
    <text evidence="1">The sequence shown here is derived from an EMBL/GenBank/DDBJ whole genome shotgun (WGS) entry which is preliminary data.</text>
</comment>
<sequence length="727" mass="84011">MFFQHTETTFELNQDIIKTNILINFKLGRNFIGAKLLTKFHEDGTINVTSRVFTSKCLRTDGRTYDGQRPVRKAHLSNQLQLLTKFEATLKDATFRGREFEDISEENETKPYKEYLERERERYGKKKDDGQVKLIIDVSERERRRRPKTNAPSPCGHVFQANGTMFKLVREINGTNLLTKFHDDRTINVASRVLTRFYYSYIWKNATTPWRPYIIGTNCLAKFHNDRTINVASRQYISIFGKNAPPPGGHIFKATETIFKLIHDIIGTHLLTKFHEDRKINVASSVLTRKNAPPPGGHVFQLTGIIFKLVKDIRVNLLTEFHEDRTINVASRMLTRFYYSHNMKNTPPLGSHVFQATIFELNQDIIETNLLTKIHDDWTINVASRMKNAPASGVYVFQSVSIIFELVQDIIGIIFLTKFHEDRKKNVASCVKNAPPLDSHVFQAKTNLLTKFHEYWTINLASRVLTRQMLTPHNARRTTHDGQKAITKAHYEHKKKLGRKRVKHIFGTNLLTKFHEDRKINVTSRVLTRFYYSHIRKNVPPPGSHVFQPTGIIFELIQDIIGINLLTKFHEDRTVNVASRVLTRFYYRRKMKNAPPLGSHIEQSMWLREKNAPPSDVTSRVLTRKMPRPRGGHVFQPTGIIFELVQNIIGMNLVTEFYEDRTLNVASRVHIWKNAPPLGSHVFQANIIIFELIGQKNVASRVLTMKNAPPPGGHFHEDRKINVASRL</sequence>
<protein>
    <submittedName>
        <fullName evidence="1">Uncharacterized protein</fullName>
    </submittedName>
</protein>